<dbReference type="OrthoDB" id="66249at2"/>
<dbReference type="InterPro" id="IPR036388">
    <property type="entry name" value="WH-like_DNA-bd_sf"/>
</dbReference>
<dbReference type="GO" id="GO:0043565">
    <property type="term" value="F:sequence-specific DNA binding"/>
    <property type="evidence" value="ECO:0007669"/>
    <property type="project" value="TreeGrafter"/>
</dbReference>
<feature type="domain" description="Transcription regulator AsnC/Lrp ligand binding" evidence="2">
    <location>
        <begin position="66"/>
        <end position="140"/>
    </location>
</feature>
<proteinExistence type="predicted"/>
<reference evidence="3" key="2">
    <citation type="submission" date="2022-03" db="EMBL/GenBank/DDBJ databases">
        <title>First case of bacteraemia caused by Dielma fastidiosa in a patient hospitalised with diverticulitis.</title>
        <authorList>
            <person name="Forman-Ankjaer B."/>
            <person name="Hvid-Jensen F."/>
            <person name="Kobel C.M."/>
            <person name="Greve T."/>
        </authorList>
    </citation>
    <scope>NUCLEOTIDE SEQUENCE</scope>
    <source>
        <strain evidence="3">AUH_DF_2021</strain>
    </source>
</reference>
<dbReference type="STRING" id="1034346.GCA_000313565_02419"/>
<reference evidence="4 5" key="1">
    <citation type="submission" date="2018-05" db="EMBL/GenBank/DDBJ databases">
        <title>Genomic Encyclopedia of Type Strains, Phase IV (KMG-IV): sequencing the most valuable type-strain genomes for metagenomic binning, comparative biology and taxonomic classification.</title>
        <authorList>
            <person name="Goeker M."/>
        </authorList>
    </citation>
    <scope>NUCLEOTIDE SEQUENCE [LARGE SCALE GENOMIC DNA]</scope>
    <source>
        <strain evidence="4 5">JC118</strain>
    </source>
</reference>
<evidence type="ECO:0000313" key="5">
    <source>
        <dbReference type="Proteomes" id="UP000247612"/>
    </source>
</evidence>
<evidence type="ECO:0000259" key="2">
    <source>
        <dbReference type="Pfam" id="PF01037"/>
    </source>
</evidence>
<keyword evidence="4" id="KW-0238">DNA-binding</keyword>
<gene>
    <name evidence="4" type="ORF">DES51_102145</name>
    <name evidence="3" type="ORF">MQE39_12780</name>
</gene>
<accession>A0A2V2FQP9</accession>
<keyword evidence="5" id="KW-1185">Reference proteome</keyword>
<dbReference type="Proteomes" id="UP000247612">
    <property type="component" value="Unassembled WGS sequence"/>
</dbReference>
<dbReference type="GeneID" id="94441234"/>
<dbReference type="GO" id="GO:0005829">
    <property type="term" value="C:cytosol"/>
    <property type="evidence" value="ECO:0007669"/>
    <property type="project" value="TreeGrafter"/>
</dbReference>
<dbReference type="RefSeq" id="WP_022938705.1">
    <property type="nucleotide sequence ID" value="NZ_BAABZA010000002.1"/>
</dbReference>
<dbReference type="Gene3D" id="1.10.10.10">
    <property type="entry name" value="Winged helix-like DNA-binding domain superfamily/Winged helix DNA-binding domain"/>
    <property type="match status" value="1"/>
</dbReference>
<keyword evidence="1" id="KW-0175">Coiled coil</keyword>
<evidence type="ECO:0000256" key="1">
    <source>
        <dbReference type="SAM" id="Coils"/>
    </source>
</evidence>
<comment type="caution">
    <text evidence="4">The sequence shown here is derived from an EMBL/GenBank/DDBJ whole genome shotgun (WGS) entry which is preliminary data.</text>
</comment>
<dbReference type="GO" id="GO:0043200">
    <property type="term" value="P:response to amino acid"/>
    <property type="evidence" value="ECO:0007669"/>
    <property type="project" value="TreeGrafter"/>
</dbReference>
<name>A0A2V2FQP9_9FIRM</name>
<dbReference type="SMART" id="SM00344">
    <property type="entry name" value="HTH_ASNC"/>
    <property type="match status" value="1"/>
</dbReference>
<dbReference type="InterPro" id="IPR019887">
    <property type="entry name" value="Tscrpt_reg_AsnC/Lrp_C"/>
</dbReference>
<dbReference type="InterPro" id="IPR036390">
    <property type="entry name" value="WH_DNA-bd_sf"/>
</dbReference>
<dbReference type="PANTHER" id="PTHR30154">
    <property type="entry name" value="LEUCINE-RESPONSIVE REGULATORY PROTEIN"/>
    <property type="match status" value="1"/>
</dbReference>
<evidence type="ECO:0000313" key="4">
    <source>
        <dbReference type="EMBL" id="PXX81026.1"/>
    </source>
</evidence>
<organism evidence="4 5">
    <name type="scientific">Dielma fastidiosa</name>
    <dbReference type="NCBI Taxonomy" id="1034346"/>
    <lineage>
        <taxon>Bacteria</taxon>
        <taxon>Bacillati</taxon>
        <taxon>Bacillota</taxon>
        <taxon>Erysipelotrichia</taxon>
        <taxon>Erysipelotrichales</taxon>
        <taxon>Erysipelotrichaceae</taxon>
        <taxon>Dielma</taxon>
    </lineage>
</organism>
<dbReference type="SUPFAM" id="SSF46785">
    <property type="entry name" value="Winged helix' DNA-binding domain"/>
    <property type="match status" value="1"/>
</dbReference>
<dbReference type="EMBL" id="QJKH01000002">
    <property type="protein sequence ID" value="PXX81026.1"/>
    <property type="molecule type" value="Genomic_DNA"/>
</dbReference>
<dbReference type="AlphaFoldDB" id="A0A2V2FQP9"/>
<dbReference type="EMBL" id="JALDAW010000022">
    <property type="protein sequence ID" value="MDY5168986.1"/>
    <property type="molecule type" value="Genomic_DNA"/>
</dbReference>
<sequence>MEEKVLLSLIEKNARRTVSDLADILQESEENILDTLTELEKEKVINGYHTIINWDRANVDRVTAVIDVKCSPERDYGYDRIASMIYAYPEVDTMYLMSGKTEFIVIIYGKSMQEIANFVGSKLAVVDGVTGTSTNFVLKQYKSAGVIFDQNEDDENERLIVTP</sequence>
<evidence type="ECO:0000313" key="3">
    <source>
        <dbReference type="EMBL" id="MDY5168986.1"/>
    </source>
</evidence>
<dbReference type="PANTHER" id="PTHR30154:SF34">
    <property type="entry name" value="TRANSCRIPTIONAL REGULATOR AZLB"/>
    <property type="match status" value="1"/>
</dbReference>
<dbReference type="InterPro" id="IPR019888">
    <property type="entry name" value="Tscrpt_reg_AsnC-like"/>
</dbReference>
<dbReference type="InterPro" id="IPR011008">
    <property type="entry name" value="Dimeric_a/b-barrel"/>
</dbReference>
<dbReference type="SUPFAM" id="SSF54909">
    <property type="entry name" value="Dimeric alpha+beta barrel"/>
    <property type="match status" value="1"/>
</dbReference>
<protein>
    <submittedName>
        <fullName evidence="4">DNA-binding Lrp family transcriptional regulator</fullName>
    </submittedName>
    <submittedName>
        <fullName evidence="3">Lrp/AsnC family transcriptional regulator</fullName>
    </submittedName>
</protein>
<feature type="coiled-coil region" evidence="1">
    <location>
        <begin position="11"/>
        <end position="42"/>
    </location>
</feature>
<dbReference type="Proteomes" id="UP001276902">
    <property type="component" value="Unassembled WGS sequence"/>
</dbReference>
<dbReference type="Gene3D" id="3.30.70.920">
    <property type="match status" value="1"/>
</dbReference>
<dbReference type="Pfam" id="PF01037">
    <property type="entry name" value="AsnC_trans_reg"/>
    <property type="match status" value="1"/>
</dbReference>